<gene>
    <name evidence="2" type="ORF">IPN75_15005</name>
</gene>
<dbReference type="EMBL" id="JADKBR010000017">
    <property type="protein sequence ID" value="MBK8891583.1"/>
    <property type="molecule type" value="Genomic_DNA"/>
</dbReference>
<feature type="signal peptide" evidence="1">
    <location>
        <begin position="1"/>
        <end position="20"/>
    </location>
</feature>
<dbReference type="Pfam" id="PF07273">
    <property type="entry name" value="DUF1439"/>
    <property type="match status" value="1"/>
</dbReference>
<dbReference type="AlphaFoldDB" id="A0A9D7LUT9"/>
<keyword evidence="1" id="KW-0732">Signal</keyword>
<dbReference type="Proteomes" id="UP000808146">
    <property type="component" value="Unassembled WGS sequence"/>
</dbReference>
<accession>A0A9D7LUT9</accession>
<evidence type="ECO:0000256" key="1">
    <source>
        <dbReference type="SAM" id="SignalP"/>
    </source>
</evidence>
<reference evidence="2" key="1">
    <citation type="submission" date="2020-10" db="EMBL/GenBank/DDBJ databases">
        <title>Connecting structure to function with the recovery of over 1000 high-quality activated sludge metagenome-assembled genomes encoding full-length rRNA genes using long-read sequencing.</title>
        <authorList>
            <person name="Singleton C.M."/>
            <person name="Petriglieri F."/>
            <person name="Kristensen J.M."/>
            <person name="Kirkegaard R.H."/>
            <person name="Michaelsen T.Y."/>
            <person name="Andersen M.H."/>
            <person name="Karst S.M."/>
            <person name="Dueholm M.S."/>
            <person name="Nielsen P.H."/>
            <person name="Albertsen M."/>
        </authorList>
    </citation>
    <scope>NUCLEOTIDE SEQUENCE</scope>
    <source>
        <strain evidence="2">OdNE_18-Q3-R46-58_BAT3C.305</strain>
    </source>
</reference>
<dbReference type="Gene3D" id="3.15.10.40">
    <property type="entry name" value="Uncharacterised protein PF07273, DUF1439"/>
    <property type="match status" value="1"/>
</dbReference>
<dbReference type="InterPro" id="IPR010835">
    <property type="entry name" value="DUF1439"/>
</dbReference>
<name>A0A9D7LUT9_9RHOO</name>
<evidence type="ECO:0000313" key="3">
    <source>
        <dbReference type="Proteomes" id="UP000808146"/>
    </source>
</evidence>
<feature type="chain" id="PRO_5038855559" evidence="1">
    <location>
        <begin position="21"/>
        <end position="183"/>
    </location>
</feature>
<proteinExistence type="predicted"/>
<organism evidence="2 3">
    <name type="scientific">Candidatus Dechloromonas phosphorivorans</name>
    <dbReference type="NCBI Taxonomy" id="2899244"/>
    <lineage>
        <taxon>Bacteria</taxon>
        <taxon>Pseudomonadati</taxon>
        <taxon>Pseudomonadota</taxon>
        <taxon>Betaproteobacteria</taxon>
        <taxon>Rhodocyclales</taxon>
        <taxon>Azonexaceae</taxon>
        <taxon>Dechloromonas</taxon>
    </lineage>
</organism>
<evidence type="ECO:0000313" key="2">
    <source>
        <dbReference type="EMBL" id="MBK8891583.1"/>
    </source>
</evidence>
<sequence>MKSALAVLLIAILPCFPHHASAGFGDKDLVFSEAEVQAAIDKNGSLERRVGSVLTITLREPPRVRLGIPEGRAGITARMDIAFLGNPPIPVQVQGHAGIRYDDQAKAFFLENPVAEAVESVALRREFEPQVRRAVSQLIAAYFRDRPVYVLRENGSAQESTARWLLRSVRIETGRVVATLSPF</sequence>
<comment type="caution">
    <text evidence="2">The sequence shown here is derived from an EMBL/GenBank/DDBJ whole genome shotgun (WGS) entry which is preliminary data.</text>
</comment>
<protein>
    <submittedName>
        <fullName evidence="2">DUF1439 domain-containing protein</fullName>
    </submittedName>
</protein>